<organism evidence="4 5">
    <name type="scientific">Mizuhopecten yessoensis</name>
    <name type="common">Japanese scallop</name>
    <name type="synonym">Patinopecten yessoensis</name>
    <dbReference type="NCBI Taxonomy" id="6573"/>
    <lineage>
        <taxon>Eukaryota</taxon>
        <taxon>Metazoa</taxon>
        <taxon>Spiralia</taxon>
        <taxon>Lophotrochozoa</taxon>
        <taxon>Mollusca</taxon>
        <taxon>Bivalvia</taxon>
        <taxon>Autobranchia</taxon>
        <taxon>Pteriomorphia</taxon>
        <taxon>Pectinida</taxon>
        <taxon>Pectinoidea</taxon>
        <taxon>Pectinidae</taxon>
        <taxon>Mizuhopecten</taxon>
    </lineage>
</organism>
<keyword evidence="3" id="KW-0472">Membrane</keyword>
<feature type="compositionally biased region" description="Polar residues" evidence="2">
    <location>
        <begin position="329"/>
        <end position="346"/>
    </location>
</feature>
<evidence type="ECO:0000256" key="2">
    <source>
        <dbReference type="SAM" id="MobiDB-lite"/>
    </source>
</evidence>
<evidence type="ECO:0000256" key="3">
    <source>
        <dbReference type="SAM" id="Phobius"/>
    </source>
</evidence>
<evidence type="ECO:0000313" key="4">
    <source>
        <dbReference type="EMBL" id="OWF42744.1"/>
    </source>
</evidence>
<dbReference type="AlphaFoldDB" id="A0A210Q1Z0"/>
<keyword evidence="5" id="KW-1185">Reference proteome</keyword>
<sequence>MPPCNRLLIVGFIVTCIPFFIGYGYGAQLQSYSACYGNTDDNFIKGSCASGETIVMESVFAYAKPLSSGCPTVMTSLTVPSSCCTFDENDCGMKYEGHSHQEYYKNCDGKTTCITTPVAWVETPNCSITSFLERTNYMVAYFYCLAENDIQTISGNTSTTDAEVFLWNTGYPDGNMTQMSSYSCSVAASCVSQLRVRALNFILISENGVCGQSLTIKDGENRTSIGCESNTDLIPTYIYDSESYYLEIEANNTLGINAGKFFLLITAIDPLANLTLACGTSRGQGYINKANIPQCSPTTTPLITTPESTSPPPSTQPSTPMPTTIPTTDHVTSPRSSTPGTGNTPAAGSGTAGEDSYIWIIVVVIVVLILVIILILLLCRDKLKERCCKEKKQDSDEKSLSSNFENPLLGRFIPTGAQIAPKSTIKPNHVAPFPEKTHNKLPPIALLGTGEPLSEGNKHGTEDRNANSTPLNPKRLPPIALFQAEQAFRKNMEKAKRKKRRLQRKKEALERRESEIQAKEATIEQKLEGIRTKERTLEKRLSGLGQSLGSGFDTDVPQQGVNPVSPQPLHRWSSILPSPSRRVTLSTLTNVITAFRPRRSDTVCIDVTNAADGKLVSTHMNEDTC</sequence>
<feature type="transmembrane region" description="Helical" evidence="3">
    <location>
        <begin position="7"/>
        <end position="26"/>
    </location>
</feature>
<accession>A0A210Q1Z0</accession>
<feature type="coiled-coil region" evidence="1">
    <location>
        <begin position="485"/>
        <end position="526"/>
    </location>
</feature>
<keyword evidence="1" id="KW-0175">Coiled coil</keyword>
<dbReference type="EMBL" id="NEDP02005224">
    <property type="protein sequence ID" value="OWF42744.1"/>
    <property type="molecule type" value="Genomic_DNA"/>
</dbReference>
<feature type="transmembrane region" description="Helical" evidence="3">
    <location>
        <begin position="357"/>
        <end position="379"/>
    </location>
</feature>
<dbReference type="Proteomes" id="UP000242188">
    <property type="component" value="Unassembled WGS sequence"/>
</dbReference>
<feature type="compositionally biased region" description="Low complexity" evidence="2">
    <location>
        <begin position="298"/>
        <end position="308"/>
    </location>
</feature>
<evidence type="ECO:0000313" key="5">
    <source>
        <dbReference type="Proteomes" id="UP000242188"/>
    </source>
</evidence>
<comment type="caution">
    <text evidence="4">The sequence shown here is derived from an EMBL/GenBank/DDBJ whole genome shotgun (WGS) entry which is preliminary data.</text>
</comment>
<keyword evidence="3" id="KW-0812">Transmembrane</keyword>
<keyword evidence="3" id="KW-1133">Transmembrane helix</keyword>
<name>A0A210Q1Z0_MIZYE</name>
<proteinExistence type="predicted"/>
<reference evidence="4 5" key="1">
    <citation type="journal article" date="2017" name="Nat. Ecol. Evol.">
        <title>Scallop genome provides insights into evolution of bilaterian karyotype and development.</title>
        <authorList>
            <person name="Wang S."/>
            <person name="Zhang J."/>
            <person name="Jiao W."/>
            <person name="Li J."/>
            <person name="Xun X."/>
            <person name="Sun Y."/>
            <person name="Guo X."/>
            <person name="Huan P."/>
            <person name="Dong B."/>
            <person name="Zhang L."/>
            <person name="Hu X."/>
            <person name="Sun X."/>
            <person name="Wang J."/>
            <person name="Zhao C."/>
            <person name="Wang Y."/>
            <person name="Wang D."/>
            <person name="Huang X."/>
            <person name="Wang R."/>
            <person name="Lv J."/>
            <person name="Li Y."/>
            <person name="Zhang Z."/>
            <person name="Liu B."/>
            <person name="Lu W."/>
            <person name="Hui Y."/>
            <person name="Liang J."/>
            <person name="Zhou Z."/>
            <person name="Hou R."/>
            <person name="Li X."/>
            <person name="Liu Y."/>
            <person name="Li H."/>
            <person name="Ning X."/>
            <person name="Lin Y."/>
            <person name="Zhao L."/>
            <person name="Xing Q."/>
            <person name="Dou J."/>
            <person name="Li Y."/>
            <person name="Mao J."/>
            <person name="Guo H."/>
            <person name="Dou H."/>
            <person name="Li T."/>
            <person name="Mu C."/>
            <person name="Jiang W."/>
            <person name="Fu Q."/>
            <person name="Fu X."/>
            <person name="Miao Y."/>
            <person name="Liu J."/>
            <person name="Yu Q."/>
            <person name="Li R."/>
            <person name="Liao H."/>
            <person name="Li X."/>
            <person name="Kong Y."/>
            <person name="Jiang Z."/>
            <person name="Chourrout D."/>
            <person name="Li R."/>
            <person name="Bao Z."/>
        </authorList>
    </citation>
    <scope>NUCLEOTIDE SEQUENCE [LARGE SCALE GENOMIC DNA]</scope>
    <source>
        <strain evidence="4 5">PY_sf001</strain>
    </source>
</reference>
<dbReference type="OrthoDB" id="6154580at2759"/>
<evidence type="ECO:0000256" key="1">
    <source>
        <dbReference type="SAM" id="Coils"/>
    </source>
</evidence>
<feature type="region of interest" description="Disordered" evidence="2">
    <location>
        <begin position="298"/>
        <end position="350"/>
    </location>
</feature>
<feature type="region of interest" description="Disordered" evidence="2">
    <location>
        <begin position="450"/>
        <end position="475"/>
    </location>
</feature>
<feature type="compositionally biased region" description="Basic and acidic residues" evidence="2">
    <location>
        <begin position="456"/>
        <end position="465"/>
    </location>
</feature>
<gene>
    <name evidence="4" type="ORF">KP79_PYT07223</name>
</gene>
<feature type="compositionally biased region" description="Low complexity" evidence="2">
    <location>
        <begin position="316"/>
        <end position="328"/>
    </location>
</feature>
<protein>
    <submittedName>
        <fullName evidence="4">Uncharacterized protein</fullName>
    </submittedName>
</protein>